<dbReference type="Gene3D" id="2.60.120.10">
    <property type="entry name" value="Jelly Rolls"/>
    <property type="match status" value="1"/>
</dbReference>
<accession>A0ABU5J2D2</accession>
<dbReference type="InterPro" id="IPR018060">
    <property type="entry name" value="HTH_AraC"/>
</dbReference>
<dbReference type="PROSITE" id="PS00041">
    <property type="entry name" value="HTH_ARAC_FAMILY_1"/>
    <property type="match status" value="1"/>
</dbReference>
<dbReference type="PROSITE" id="PS01124">
    <property type="entry name" value="HTH_ARAC_FAMILY_2"/>
    <property type="match status" value="1"/>
</dbReference>
<dbReference type="Proteomes" id="UP001290455">
    <property type="component" value="Unassembled WGS sequence"/>
</dbReference>
<keyword evidence="3" id="KW-0804">Transcription</keyword>
<keyword evidence="7" id="KW-1185">Reference proteome</keyword>
<evidence type="ECO:0000256" key="2">
    <source>
        <dbReference type="ARBA" id="ARBA00023125"/>
    </source>
</evidence>
<evidence type="ECO:0000313" key="6">
    <source>
        <dbReference type="EMBL" id="MDZ5473580.1"/>
    </source>
</evidence>
<dbReference type="SUPFAM" id="SSF46689">
    <property type="entry name" value="Homeodomain-like"/>
    <property type="match status" value="2"/>
</dbReference>
<dbReference type="SMART" id="SM00342">
    <property type="entry name" value="HTH_ARAC"/>
    <property type="match status" value="1"/>
</dbReference>
<evidence type="ECO:0000313" key="7">
    <source>
        <dbReference type="Proteomes" id="UP001290455"/>
    </source>
</evidence>
<dbReference type="SUPFAM" id="SSF53807">
    <property type="entry name" value="Helical backbone' metal receptor"/>
    <property type="match status" value="1"/>
</dbReference>
<dbReference type="Pfam" id="PF12833">
    <property type="entry name" value="HTH_18"/>
    <property type="match status" value="1"/>
</dbReference>
<dbReference type="EMBL" id="JAXOFX010000014">
    <property type="protein sequence ID" value="MDZ5473580.1"/>
    <property type="molecule type" value="Genomic_DNA"/>
</dbReference>
<organism evidence="6 7">
    <name type="scientific">Robertmurraya mangrovi</name>
    <dbReference type="NCBI Taxonomy" id="3098077"/>
    <lineage>
        <taxon>Bacteria</taxon>
        <taxon>Bacillati</taxon>
        <taxon>Bacillota</taxon>
        <taxon>Bacilli</taxon>
        <taxon>Bacillales</taxon>
        <taxon>Bacillaceae</taxon>
        <taxon>Robertmurraya</taxon>
    </lineage>
</organism>
<dbReference type="Gene3D" id="3.40.50.1980">
    <property type="entry name" value="Nitrogenase molybdenum iron protein domain"/>
    <property type="match status" value="2"/>
</dbReference>
<keyword evidence="1" id="KW-0805">Transcription regulation</keyword>
<dbReference type="InterPro" id="IPR014710">
    <property type="entry name" value="RmlC-like_jellyroll"/>
</dbReference>
<feature type="domain" description="HTH araC/xylS-type" evidence="4">
    <location>
        <begin position="146"/>
        <end position="242"/>
    </location>
</feature>
<evidence type="ECO:0000259" key="5">
    <source>
        <dbReference type="PROSITE" id="PS50983"/>
    </source>
</evidence>
<dbReference type="Pfam" id="PF01497">
    <property type="entry name" value="Peripla_BP_2"/>
    <property type="match status" value="1"/>
</dbReference>
<evidence type="ECO:0000256" key="3">
    <source>
        <dbReference type="ARBA" id="ARBA00023163"/>
    </source>
</evidence>
<dbReference type="InterPro" id="IPR037923">
    <property type="entry name" value="HTH-like"/>
</dbReference>
<evidence type="ECO:0000259" key="4">
    <source>
        <dbReference type="PROSITE" id="PS01124"/>
    </source>
</evidence>
<proteinExistence type="predicted"/>
<dbReference type="Gene3D" id="1.10.10.60">
    <property type="entry name" value="Homeodomain-like"/>
    <property type="match status" value="2"/>
</dbReference>
<protein>
    <submittedName>
        <fullName evidence="6">AraC family transcriptional regulator</fullName>
    </submittedName>
</protein>
<dbReference type="InterPro" id="IPR009057">
    <property type="entry name" value="Homeodomain-like_sf"/>
</dbReference>
<comment type="caution">
    <text evidence="6">The sequence shown here is derived from an EMBL/GenBank/DDBJ whole genome shotgun (WGS) entry which is preliminary data.</text>
</comment>
<dbReference type="PANTHER" id="PTHR43280:SF28">
    <property type="entry name" value="HTH-TYPE TRANSCRIPTIONAL ACTIVATOR RHAS"/>
    <property type="match status" value="1"/>
</dbReference>
<reference evidence="6 7" key="1">
    <citation type="submission" date="2023-11" db="EMBL/GenBank/DDBJ databases">
        <title>Bacillus jintuensis, isolated from a mudflat on the Beibu Gulf coast.</title>
        <authorList>
            <person name="Li M."/>
        </authorList>
    </citation>
    <scope>NUCLEOTIDE SEQUENCE [LARGE SCALE GENOMIC DNA]</scope>
    <source>
        <strain evidence="6 7">31A1R</strain>
    </source>
</reference>
<dbReference type="PROSITE" id="PS50983">
    <property type="entry name" value="FE_B12_PBP"/>
    <property type="match status" value="1"/>
</dbReference>
<dbReference type="SUPFAM" id="SSF51215">
    <property type="entry name" value="Regulatory protein AraC"/>
    <property type="match status" value="1"/>
</dbReference>
<keyword evidence="2" id="KW-0238">DNA-binding</keyword>
<feature type="domain" description="Fe/B12 periplasmic-binding" evidence="5">
    <location>
        <begin position="247"/>
        <end position="506"/>
    </location>
</feature>
<name>A0ABU5J2D2_9BACI</name>
<dbReference type="InterPro" id="IPR002491">
    <property type="entry name" value="ABC_transptr_periplasmic_BD"/>
</dbReference>
<sequence>MLKKHKITYRDKKVIQTKTDTWSFIIEGSGSIVVNGKKYIVTESDSLLFRTGTDIQIFVDEGQDLDLYLLQPPDEAPKEILKVFDIEKLTLKSNSKIFILLKKLETKFKCNTASDYFKQQSLFYEILSLLYEEYEQYTEMDLTGIKKSVAYMERHFDEGIYVGQLSEIAGMTPSSYSRAFKKMTGQTPSEYLTLLRINHAKDLLNSLSLKEVANTVGFQDEFYFSRVFKKKEGVSPTIYMKQNGERIAVVSQMFLQDHLLSLGIQPVVAPSYPHLLGTKTGFPSYLSNRLKGTKALNVENEINLDDILQVRPDLILKMDLHSDQEVHSIKESSIVHLKHLPSWEEYLMQLATLTKRETEAERTIYSMKRIEKEAKDALLPFTRKGKWAIVWVRENDIRLYGRSGHALNDLFFSNLGFNVADEITHEGYKCNALSELIRINPERILFLWSSPATVKRALKMDSAWKELRAVKENQIYCPASIEWDPWGPIGREHMIRESISFFRKIE</sequence>
<evidence type="ECO:0000256" key="1">
    <source>
        <dbReference type="ARBA" id="ARBA00023015"/>
    </source>
</evidence>
<dbReference type="InterPro" id="IPR018062">
    <property type="entry name" value="HTH_AraC-typ_CS"/>
</dbReference>
<gene>
    <name evidence="6" type="ORF">SM124_17835</name>
</gene>
<dbReference type="PANTHER" id="PTHR43280">
    <property type="entry name" value="ARAC-FAMILY TRANSCRIPTIONAL REGULATOR"/>
    <property type="match status" value="1"/>
</dbReference>